<dbReference type="AlphaFoldDB" id="A0A0V1MGY6"/>
<comment type="caution">
    <text evidence="1">The sequence shown here is derived from an EMBL/GenBank/DDBJ whole genome shotgun (WGS) entry which is preliminary data.</text>
</comment>
<evidence type="ECO:0000313" key="1">
    <source>
        <dbReference type="EMBL" id="KRZ70867.1"/>
    </source>
</evidence>
<keyword evidence="2" id="KW-1185">Reference proteome</keyword>
<organism evidence="1 2">
    <name type="scientific">Trichinella papuae</name>
    <dbReference type="NCBI Taxonomy" id="268474"/>
    <lineage>
        <taxon>Eukaryota</taxon>
        <taxon>Metazoa</taxon>
        <taxon>Ecdysozoa</taxon>
        <taxon>Nematoda</taxon>
        <taxon>Enoplea</taxon>
        <taxon>Dorylaimia</taxon>
        <taxon>Trichinellida</taxon>
        <taxon>Trichinellidae</taxon>
        <taxon>Trichinella</taxon>
    </lineage>
</organism>
<evidence type="ECO:0000313" key="2">
    <source>
        <dbReference type="Proteomes" id="UP000054843"/>
    </source>
</evidence>
<protein>
    <submittedName>
        <fullName evidence="1">Uncharacterized protein</fullName>
    </submittedName>
</protein>
<dbReference type="EMBL" id="JYDO01000106">
    <property type="protein sequence ID" value="KRZ70867.1"/>
    <property type="molecule type" value="Genomic_DNA"/>
</dbReference>
<name>A0A0V1MGY6_9BILA</name>
<reference evidence="1 2" key="1">
    <citation type="submission" date="2015-01" db="EMBL/GenBank/DDBJ databases">
        <title>Evolution of Trichinella species and genotypes.</title>
        <authorList>
            <person name="Korhonen P.K."/>
            <person name="Edoardo P."/>
            <person name="Giuseppe L.R."/>
            <person name="Gasser R.B."/>
        </authorList>
    </citation>
    <scope>NUCLEOTIDE SEQUENCE [LARGE SCALE GENOMIC DNA]</scope>
    <source>
        <strain evidence="1">ISS1980</strain>
    </source>
</reference>
<proteinExistence type="predicted"/>
<gene>
    <name evidence="1" type="ORF">T10_10521</name>
</gene>
<accession>A0A0V1MGY6</accession>
<sequence length="66" mass="7351">MSASFFIREREIEDEAISVASWGRDAESATPMSVDRRTIEMDLRPTDTVGLTLPSSIKASPNSRKH</sequence>
<dbReference type="Proteomes" id="UP000054843">
    <property type="component" value="Unassembled WGS sequence"/>
</dbReference>